<dbReference type="InterPro" id="IPR001314">
    <property type="entry name" value="Peptidase_S1A"/>
</dbReference>
<organism evidence="10 11">
    <name type="scientific">Xenopus laevis</name>
    <name type="common">African clawed frog</name>
    <dbReference type="NCBI Taxonomy" id="8355"/>
    <lineage>
        <taxon>Eukaryota</taxon>
        <taxon>Metazoa</taxon>
        <taxon>Chordata</taxon>
        <taxon>Craniata</taxon>
        <taxon>Vertebrata</taxon>
        <taxon>Euteleostomi</taxon>
        <taxon>Amphibia</taxon>
        <taxon>Batrachia</taxon>
        <taxon>Anura</taxon>
        <taxon>Pipoidea</taxon>
        <taxon>Pipidae</taxon>
        <taxon>Xenopodinae</taxon>
        <taxon>Xenopus</taxon>
        <taxon>Xenopus</taxon>
    </lineage>
</organism>
<gene>
    <name evidence="10" type="ORF">XELAEV_18011492mg</name>
</gene>
<feature type="region of interest" description="Disordered" evidence="8">
    <location>
        <begin position="1"/>
        <end position="75"/>
    </location>
</feature>
<keyword evidence="7" id="KW-0325">Glycoprotein</keyword>
<dbReference type="SUPFAM" id="SSF50494">
    <property type="entry name" value="Trypsin-like serine proteases"/>
    <property type="match status" value="1"/>
</dbReference>
<dbReference type="SMART" id="SM00020">
    <property type="entry name" value="Tryp_SPc"/>
    <property type="match status" value="1"/>
</dbReference>
<evidence type="ECO:0000313" key="10">
    <source>
        <dbReference type="EMBL" id="OCT93821.1"/>
    </source>
</evidence>
<keyword evidence="2" id="KW-0732">Signal</keyword>
<evidence type="ECO:0000313" key="11">
    <source>
        <dbReference type="Proteomes" id="UP000694892"/>
    </source>
</evidence>
<dbReference type="GO" id="GO:0004252">
    <property type="term" value="F:serine-type endopeptidase activity"/>
    <property type="evidence" value="ECO:0007669"/>
    <property type="project" value="InterPro"/>
</dbReference>
<dbReference type="Gene3D" id="2.40.10.10">
    <property type="entry name" value="Trypsin-like serine proteases"/>
    <property type="match status" value="2"/>
</dbReference>
<evidence type="ECO:0000256" key="5">
    <source>
        <dbReference type="ARBA" id="ARBA00023145"/>
    </source>
</evidence>
<sequence>MARDTEQLQFGSYHPDHSATTYRTEGAATTNTCSRERIQGESWDSKQYNGSGFGPQDREATTGDTPTQTSQIQEGHEGLRNWRGLYMEGCQTVVSLSALFPHWFIMETGSTAIRLRTLFTRFLPEFIGFFFRKGPEKRQRKTRRGLDLFKFVRSLKLKAHFFGKEYDQKDIFTKQLKSKLGSKSTFIPPSSYPTIDTFEAMVMVDVSRHIANINKNHHGLRQNISQAERMALRSGGSLTPKDPGKRHSCPASDDPTSTPMACGSPLVSSRIVGGTNATDGAWPWQVTLPYRGSHICGGSVIGTQSILTATHCLELSLSPSDYTVRLGAYQLSLTSPHEITSRVDSINVCLPSTSDNFTEGMECWVTGWGRISSELNLPNPQTLQQVMTPFISTATCNQIYQVDSLIIPPDQICAGYAAGQKDSCQGDSGGPLGCKLHGFWYQIGIVSWGEGCAIPNRPGVYTLVPAYQSWLHTTEEKIIVDIVGTANSVPTTTATL</sequence>
<dbReference type="InterPro" id="IPR043504">
    <property type="entry name" value="Peptidase_S1_PA_chymotrypsin"/>
</dbReference>
<accession>A0A974DMR8</accession>
<dbReference type="PROSITE" id="PS50240">
    <property type="entry name" value="TRYPSIN_DOM"/>
    <property type="match status" value="1"/>
</dbReference>
<evidence type="ECO:0000256" key="8">
    <source>
        <dbReference type="SAM" id="MobiDB-lite"/>
    </source>
</evidence>
<feature type="compositionally biased region" description="Polar residues" evidence="8">
    <location>
        <begin position="18"/>
        <end position="33"/>
    </location>
</feature>
<reference evidence="11" key="1">
    <citation type="journal article" date="2016" name="Nature">
        <title>Genome evolution in the allotetraploid frog Xenopus laevis.</title>
        <authorList>
            <person name="Session A.M."/>
            <person name="Uno Y."/>
            <person name="Kwon T."/>
            <person name="Chapman J.A."/>
            <person name="Toyoda A."/>
            <person name="Takahashi S."/>
            <person name="Fukui A."/>
            <person name="Hikosaka A."/>
            <person name="Suzuki A."/>
            <person name="Kondo M."/>
            <person name="van Heeringen S.J."/>
            <person name="Quigley I."/>
            <person name="Heinz S."/>
            <person name="Ogino H."/>
            <person name="Ochi H."/>
            <person name="Hellsten U."/>
            <person name="Lyons J.B."/>
            <person name="Simakov O."/>
            <person name="Putnam N."/>
            <person name="Stites J."/>
            <person name="Kuroki Y."/>
            <person name="Tanaka T."/>
            <person name="Michiue T."/>
            <person name="Watanabe M."/>
            <person name="Bogdanovic O."/>
            <person name="Lister R."/>
            <person name="Georgiou G."/>
            <person name="Paranjpe S.S."/>
            <person name="van Kruijsbergen I."/>
            <person name="Shu S."/>
            <person name="Carlson J."/>
            <person name="Kinoshita T."/>
            <person name="Ohta Y."/>
            <person name="Mawaribuchi S."/>
            <person name="Jenkins J."/>
            <person name="Grimwood J."/>
            <person name="Schmutz J."/>
            <person name="Mitros T."/>
            <person name="Mozaffari S.V."/>
            <person name="Suzuki Y."/>
            <person name="Haramoto Y."/>
            <person name="Yamamoto T.S."/>
            <person name="Takagi C."/>
            <person name="Heald R."/>
            <person name="Miller K."/>
            <person name="Haudenschild C."/>
            <person name="Kitzman J."/>
            <person name="Nakayama T."/>
            <person name="Izutsu Y."/>
            <person name="Robert J."/>
            <person name="Fortriede J."/>
            <person name="Burns K."/>
            <person name="Lotay V."/>
            <person name="Karimi K."/>
            <person name="Yasuoka Y."/>
            <person name="Dichmann D.S."/>
            <person name="Flajnik M.F."/>
            <person name="Houston D.W."/>
            <person name="Shendure J."/>
            <person name="DuPasquier L."/>
            <person name="Vize P.D."/>
            <person name="Zorn A.M."/>
            <person name="Ito M."/>
            <person name="Marcotte E.M."/>
            <person name="Wallingford J.B."/>
            <person name="Ito Y."/>
            <person name="Asashima M."/>
            <person name="Ueno N."/>
            <person name="Matsuda Y."/>
            <person name="Veenstra G.J."/>
            <person name="Fujiyama A."/>
            <person name="Harland R.M."/>
            <person name="Taira M."/>
            <person name="Rokhsar D.S."/>
        </authorList>
    </citation>
    <scope>NUCLEOTIDE SEQUENCE [LARGE SCALE GENOMIC DNA]</scope>
    <source>
        <strain evidence="11">J</strain>
    </source>
</reference>
<protein>
    <recommendedName>
        <fullName evidence="9">Peptidase S1 domain-containing protein</fullName>
    </recommendedName>
</protein>
<evidence type="ECO:0000256" key="3">
    <source>
        <dbReference type="ARBA" id="ARBA00022801"/>
    </source>
</evidence>
<name>A0A974DMR8_XENLA</name>
<feature type="region of interest" description="Disordered" evidence="8">
    <location>
        <begin position="234"/>
        <end position="263"/>
    </location>
</feature>
<dbReference type="InterPro" id="IPR009003">
    <property type="entry name" value="Peptidase_S1_PA"/>
</dbReference>
<keyword evidence="6" id="KW-1015">Disulfide bond</keyword>
<dbReference type="PANTHER" id="PTHR24253:SF159">
    <property type="entry name" value="SERINE PROTEASE 42"/>
    <property type="match status" value="1"/>
</dbReference>
<keyword evidence="5" id="KW-0865">Zymogen</keyword>
<dbReference type="PANTHER" id="PTHR24253">
    <property type="entry name" value="TRANSMEMBRANE PROTEASE SERINE"/>
    <property type="match status" value="1"/>
</dbReference>
<dbReference type="GO" id="GO:0006508">
    <property type="term" value="P:proteolysis"/>
    <property type="evidence" value="ECO:0007669"/>
    <property type="project" value="UniProtKB-KW"/>
</dbReference>
<evidence type="ECO:0000259" key="9">
    <source>
        <dbReference type="PROSITE" id="PS50240"/>
    </source>
</evidence>
<dbReference type="PRINTS" id="PR00722">
    <property type="entry name" value="CHYMOTRYPSIN"/>
</dbReference>
<proteinExistence type="predicted"/>
<feature type="domain" description="Peptidase S1" evidence="9">
    <location>
        <begin position="271"/>
        <end position="476"/>
    </location>
</feature>
<feature type="compositionally biased region" description="Polar residues" evidence="8">
    <location>
        <begin position="62"/>
        <end position="73"/>
    </location>
</feature>
<evidence type="ECO:0000256" key="4">
    <source>
        <dbReference type="ARBA" id="ARBA00022825"/>
    </source>
</evidence>
<dbReference type="EMBL" id="CM004468">
    <property type="protein sequence ID" value="OCT93821.1"/>
    <property type="molecule type" value="Genomic_DNA"/>
</dbReference>
<keyword evidence="1" id="KW-0645">Protease</keyword>
<dbReference type="PROSITE" id="PS00134">
    <property type="entry name" value="TRYPSIN_HIS"/>
    <property type="match status" value="1"/>
</dbReference>
<dbReference type="FunFam" id="2.40.10.10:FF:000016">
    <property type="entry name" value="Tryptase beta-2"/>
    <property type="match status" value="1"/>
</dbReference>
<dbReference type="InterPro" id="IPR018114">
    <property type="entry name" value="TRYPSIN_HIS"/>
</dbReference>
<evidence type="ECO:0000256" key="2">
    <source>
        <dbReference type="ARBA" id="ARBA00022729"/>
    </source>
</evidence>
<dbReference type="InterPro" id="IPR001254">
    <property type="entry name" value="Trypsin_dom"/>
</dbReference>
<dbReference type="Pfam" id="PF00089">
    <property type="entry name" value="Trypsin"/>
    <property type="match status" value="2"/>
</dbReference>
<keyword evidence="3" id="KW-0378">Hydrolase</keyword>
<dbReference type="CDD" id="cd00190">
    <property type="entry name" value="Tryp_SPc"/>
    <property type="match status" value="1"/>
</dbReference>
<keyword evidence="4" id="KW-0720">Serine protease</keyword>
<evidence type="ECO:0000256" key="7">
    <source>
        <dbReference type="ARBA" id="ARBA00023180"/>
    </source>
</evidence>
<evidence type="ECO:0000256" key="6">
    <source>
        <dbReference type="ARBA" id="ARBA00023157"/>
    </source>
</evidence>
<dbReference type="AlphaFoldDB" id="A0A974DMR8"/>
<evidence type="ECO:0000256" key="1">
    <source>
        <dbReference type="ARBA" id="ARBA00022670"/>
    </source>
</evidence>
<dbReference type="Proteomes" id="UP000694892">
    <property type="component" value="Chromosome 2L"/>
</dbReference>